<sequence length="269" mass="29416">MPLPSETGASLTFTILGCGSSGGVPRVGQGWGACDPLNPRNRRRRCSMLVERVGPNGKTTVLVDTSPDLREQLIGEGVTHIDAVLYTHEHADHTHGIDDLRPLAIHNRARVDIYADEDTSRMLHQRFGYCFSTPPGSAYPPILTEHRFREGREIVVDGAVGFRFGDVAYSSDVNGISENSLAHLHNLDVWVIDALRETPHPSHFTLQEALDHVALMKPKRTILTNLHTDLDYAALEARLPDGIVPAYDGLKFESHSCSHAASADTVASG</sequence>
<dbReference type="PANTHER" id="PTHR42663:SF6">
    <property type="entry name" value="HYDROLASE C777.06C-RELATED"/>
    <property type="match status" value="1"/>
</dbReference>
<dbReference type="InterPro" id="IPR001279">
    <property type="entry name" value="Metallo-B-lactamas"/>
</dbReference>
<dbReference type="EMBL" id="CP000781">
    <property type="protein sequence ID" value="ABS69610.1"/>
    <property type="molecule type" value="Genomic_DNA"/>
</dbReference>
<evidence type="ECO:0000259" key="1">
    <source>
        <dbReference type="SMART" id="SM00849"/>
    </source>
</evidence>
<dbReference type="STRING" id="78245.Xaut_4389"/>
<keyword evidence="3" id="KW-1185">Reference proteome</keyword>
<dbReference type="HOGENOM" id="CLU_044538_2_1_5"/>
<dbReference type="eggNOG" id="COG1235">
    <property type="taxonomic scope" value="Bacteria"/>
</dbReference>
<evidence type="ECO:0000313" key="2">
    <source>
        <dbReference type="EMBL" id="ABS69610.1"/>
    </source>
</evidence>
<accession>A7INL6</accession>
<dbReference type="KEGG" id="xau:Xaut_4389"/>
<gene>
    <name evidence="2" type="ordered locus">Xaut_4389</name>
</gene>
<dbReference type="Pfam" id="PF12706">
    <property type="entry name" value="Lactamase_B_2"/>
    <property type="match status" value="1"/>
</dbReference>
<dbReference type="OrthoDB" id="9781189at2"/>
<dbReference type="SUPFAM" id="SSF56281">
    <property type="entry name" value="Metallo-hydrolase/oxidoreductase"/>
    <property type="match status" value="1"/>
</dbReference>
<dbReference type="PhylomeDB" id="A7INL6"/>
<evidence type="ECO:0000313" key="3">
    <source>
        <dbReference type="Proteomes" id="UP000002417"/>
    </source>
</evidence>
<dbReference type="Gene3D" id="3.60.15.10">
    <property type="entry name" value="Ribonuclease Z/Hydroxyacylglutathione hydrolase-like"/>
    <property type="match status" value="1"/>
</dbReference>
<dbReference type="CDD" id="cd16279">
    <property type="entry name" value="metallo-hydrolase-like_MBL-fold"/>
    <property type="match status" value="1"/>
</dbReference>
<feature type="domain" description="Metallo-beta-lactamase" evidence="1">
    <location>
        <begin position="44"/>
        <end position="226"/>
    </location>
</feature>
<reference evidence="2 3" key="1">
    <citation type="submission" date="2007-07" db="EMBL/GenBank/DDBJ databases">
        <title>Complete sequence of chromosome of Xanthobacter autotrophicus Py2.</title>
        <authorList>
            <consortium name="US DOE Joint Genome Institute"/>
            <person name="Copeland A."/>
            <person name="Lucas S."/>
            <person name="Lapidus A."/>
            <person name="Barry K."/>
            <person name="Glavina del Rio T."/>
            <person name="Hammon N."/>
            <person name="Israni S."/>
            <person name="Dalin E."/>
            <person name="Tice H."/>
            <person name="Pitluck S."/>
            <person name="Sims D."/>
            <person name="Brettin T."/>
            <person name="Bruce D."/>
            <person name="Detter J.C."/>
            <person name="Han C."/>
            <person name="Tapia R."/>
            <person name="Brainard J."/>
            <person name="Schmutz J."/>
            <person name="Larimer F."/>
            <person name="Land M."/>
            <person name="Hauser L."/>
            <person name="Kyrpides N."/>
            <person name="Kim E."/>
            <person name="Ensigns S.A."/>
            <person name="Richardson P."/>
        </authorList>
    </citation>
    <scope>NUCLEOTIDE SEQUENCE [LARGE SCALE GENOMIC DNA]</scope>
    <source>
        <strain evidence="3">ATCC BAA-1158 / Py2</strain>
    </source>
</reference>
<name>A7INL6_XANP2</name>
<organism evidence="2 3">
    <name type="scientific">Xanthobacter autotrophicus (strain ATCC BAA-1158 / Py2)</name>
    <dbReference type="NCBI Taxonomy" id="78245"/>
    <lineage>
        <taxon>Bacteria</taxon>
        <taxon>Pseudomonadati</taxon>
        <taxon>Pseudomonadota</taxon>
        <taxon>Alphaproteobacteria</taxon>
        <taxon>Hyphomicrobiales</taxon>
        <taxon>Xanthobacteraceae</taxon>
        <taxon>Xanthobacter</taxon>
    </lineage>
</organism>
<protein>
    <submittedName>
        <fullName evidence="2">Beta-lactamase domain protein</fullName>
    </submittedName>
</protein>
<dbReference type="PANTHER" id="PTHR42663">
    <property type="entry name" value="HYDROLASE C777.06C-RELATED-RELATED"/>
    <property type="match status" value="1"/>
</dbReference>
<dbReference type="AlphaFoldDB" id="A7INL6"/>
<dbReference type="SMART" id="SM00849">
    <property type="entry name" value="Lactamase_B"/>
    <property type="match status" value="1"/>
</dbReference>
<dbReference type="Proteomes" id="UP000002417">
    <property type="component" value="Chromosome"/>
</dbReference>
<proteinExistence type="predicted"/>
<dbReference type="InterPro" id="IPR036866">
    <property type="entry name" value="RibonucZ/Hydroxyglut_hydro"/>
</dbReference>